<keyword evidence="7" id="KW-0670">Pyruvate</keyword>
<evidence type="ECO:0000256" key="2">
    <source>
        <dbReference type="ARBA" id="ARBA00022946"/>
    </source>
</evidence>
<dbReference type="EMBL" id="GBHO01020720">
    <property type="protein sequence ID" value="JAG22884.1"/>
    <property type="molecule type" value="Transcribed_RNA"/>
</dbReference>
<evidence type="ECO:0000259" key="6">
    <source>
        <dbReference type="Pfam" id="PF00676"/>
    </source>
</evidence>
<keyword evidence="3" id="KW-0560">Oxidoreductase</keyword>
<dbReference type="AlphaFoldDB" id="A0A0A9XSE5"/>
<dbReference type="PANTHER" id="PTHR11516">
    <property type="entry name" value="PYRUVATE DEHYDROGENASE E1 COMPONENT, ALPHA SUBUNIT BACTERIAL AND ORGANELLAR"/>
    <property type="match status" value="1"/>
</dbReference>
<feature type="region of interest" description="Disordered" evidence="5">
    <location>
        <begin position="302"/>
        <end position="387"/>
    </location>
</feature>
<reference evidence="7" key="2">
    <citation type="submission" date="2014-07" db="EMBL/GenBank/DDBJ databases">
        <authorList>
            <person name="Hull J."/>
        </authorList>
    </citation>
    <scope>NUCLEOTIDE SEQUENCE</scope>
</reference>
<evidence type="ECO:0000313" key="7">
    <source>
        <dbReference type="EMBL" id="JAG22884.1"/>
    </source>
</evidence>
<dbReference type="InterPro" id="IPR029061">
    <property type="entry name" value="THDP-binding"/>
</dbReference>
<protein>
    <submittedName>
        <fullName evidence="7">Pyruvate dehydrogenase E1 component subunit alpha, somatic form, mitochondrial</fullName>
    </submittedName>
</protein>
<evidence type="ECO:0000256" key="5">
    <source>
        <dbReference type="SAM" id="MobiDB-lite"/>
    </source>
</evidence>
<accession>A0A0A9XSE5</accession>
<name>A0A0A9XSE5_LYGHE</name>
<evidence type="ECO:0000256" key="1">
    <source>
        <dbReference type="ARBA" id="ARBA00001964"/>
    </source>
</evidence>
<dbReference type="GO" id="GO:0004739">
    <property type="term" value="F:pyruvate dehydrogenase (acetyl-transferring) activity"/>
    <property type="evidence" value="ECO:0007669"/>
    <property type="project" value="TreeGrafter"/>
</dbReference>
<evidence type="ECO:0000256" key="4">
    <source>
        <dbReference type="ARBA" id="ARBA00023052"/>
    </source>
</evidence>
<feature type="compositionally biased region" description="Low complexity" evidence="5">
    <location>
        <begin position="305"/>
        <end position="318"/>
    </location>
</feature>
<dbReference type="Gene3D" id="3.40.50.970">
    <property type="match status" value="1"/>
</dbReference>
<organism evidence="7">
    <name type="scientific">Lygus hesperus</name>
    <name type="common">Western plant bug</name>
    <dbReference type="NCBI Taxonomy" id="30085"/>
    <lineage>
        <taxon>Eukaryota</taxon>
        <taxon>Metazoa</taxon>
        <taxon>Ecdysozoa</taxon>
        <taxon>Arthropoda</taxon>
        <taxon>Hexapoda</taxon>
        <taxon>Insecta</taxon>
        <taxon>Pterygota</taxon>
        <taxon>Neoptera</taxon>
        <taxon>Paraneoptera</taxon>
        <taxon>Hemiptera</taxon>
        <taxon>Heteroptera</taxon>
        <taxon>Panheteroptera</taxon>
        <taxon>Cimicomorpha</taxon>
        <taxon>Miridae</taxon>
        <taxon>Mirini</taxon>
        <taxon>Lygus</taxon>
    </lineage>
</organism>
<sequence>MEMERLIKAKSSSRSIWQSCGTFPWCLCARIIIRMGTSEERSSANVQYYKRGDYIPGIKVDGMDVLAVRESAAFSIAHCLDGKGPIILELDTYRYHGHSMSDSDTTYRTRDEVSLVRKNKDPITLLKARMVSTNLSSDNDFEQLLFLGILGALAMQIAGSPLSFPTERSETKELDEVAKEEGEARFNHGLHREKKKRKRQRLACLLALQQSNNRYKRAAPVEGDGRTLLWGGFNYYNTDIHVYNGGYGGQRPSYAPSYAPGQTSNPCQGFPALSGFPSLPGLPSFPTLPPFPNIGNEIIHIVNPGSGSSSSSSSSGNRPGSGGGLGSFGNGGSRPPAPVTTTSETPSGGNGDGDGDNEDYDYSDGDSDGDSNRIKRRRRPTQNSSLANAIRPASNYIDYYVLRPIDRTFRQIVRWF</sequence>
<dbReference type="Pfam" id="PF00676">
    <property type="entry name" value="E1_dh"/>
    <property type="match status" value="1"/>
</dbReference>
<dbReference type="InterPro" id="IPR001017">
    <property type="entry name" value="DH_E1"/>
</dbReference>
<dbReference type="PANTHER" id="PTHR11516:SF60">
    <property type="entry name" value="PYRUVATE DEHYDROGENASE E1 COMPONENT SUBUNIT ALPHA"/>
    <property type="match status" value="1"/>
</dbReference>
<keyword evidence="2" id="KW-0809">Transit peptide</keyword>
<gene>
    <name evidence="7" type="primary">Pdha1_1</name>
    <name evidence="7" type="ORF">CM83_37377</name>
</gene>
<dbReference type="InterPro" id="IPR050642">
    <property type="entry name" value="PDH_E1_Alpha_Subunit"/>
</dbReference>
<proteinExistence type="predicted"/>
<feature type="domain" description="Dehydrogenase E1 component" evidence="6">
    <location>
        <begin position="35"/>
        <end position="141"/>
    </location>
</feature>
<comment type="cofactor">
    <cofactor evidence="1">
        <name>thiamine diphosphate</name>
        <dbReference type="ChEBI" id="CHEBI:58937"/>
    </cofactor>
</comment>
<feature type="compositionally biased region" description="Acidic residues" evidence="5">
    <location>
        <begin position="353"/>
        <end position="369"/>
    </location>
</feature>
<evidence type="ECO:0000256" key="3">
    <source>
        <dbReference type="ARBA" id="ARBA00023002"/>
    </source>
</evidence>
<feature type="compositionally biased region" description="Gly residues" evidence="5">
    <location>
        <begin position="319"/>
        <end position="332"/>
    </location>
</feature>
<reference evidence="7" key="1">
    <citation type="journal article" date="2014" name="PLoS ONE">
        <title>Transcriptome-Based Identification of ABC Transporters in the Western Tarnished Plant Bug Lygus hesperus.</title>
        <authorList>
            <person name="Hull J.J."/>
            <person name="Chaney K."/>
            <person name="Geib S.M."/>
            <person name="Fabrick J.A."/>
            <person name="Brent C.S."/>
            <person name="Walsh D."/>
            <person name="Lavine L.C."/>
        </authorList>
    </citation>
    <scope>NUCLEOTIDE SEQUENCE</scope>
</reference>
<keyword evidence="4" id="KW-0786">Thiamine pyrophosphate</keyword>
<dbReference type="GO" id="GO:0006086">
    <property type="term" value="P:pyruvate decarboxylation to acetyl-CoA"/>
    <property type="evidence" value="ECO:0007669"/>
    <property type="project" value="TreeGrafter"/>
</dbReference>
<dbReference type="SUPFAM" id="SSF52518">
    <property type="entry name" value="Thiamin diphosphate-binding fold (THDP-binding)"/>
    <property type="match status" value="1"/>
</dbReference>